<accession>A0A9P0CLR3</accession>
<feature type="region of interest" description="Disordered" evidence="1">
    <location>
        <begin position="29"/>
        <end position="56"/>
    </location>
</feature>
<feature type="compositionally biased region" description="Polar residues" evidence="1">
    <location>
        <begin position="32"/>
        <end position="41"/>
    </location>
</feature>
<evidence type="ECO:0000313" key="3">
    <source>
        <dbReference type="Proteomes" id="UP001153636"/>
    </source>
</evidence>
<name>A0A9P0CLR3_9CUCU</name>
<dbReference type="Proteomes" id="UP001153636">
    <property type="component" value="Chromosome 11"/>
</dbReference>
<sequence length="197" mass="22260">MCSQELMRDGYGLALHYWTVFDPLYPHDDRVPSSTEPTRSPASPRHSSKHAEPLPRRGSWRCKNVVWLEGVETSRSDLNQQSLEKQDGHRNQKTIRQCRSVHYASPIDRPGDRSNRLLVVGQLLVPGTREPSNDDGLTQTQAGPEAARVAERKRVVIFPVTRVATVARLQTNESRKQLASCRGIRQGPLRPLTSRHV</sequence>
<evidence type="ECO:0000256" key="1">
    <source>
        <dbReference type="SAM" id="MobiDB-lite"/>
    </source>
</evidence>
<protein>
    <submittedName>
        <fullName evidence="2">Uncharacterized protein</fullName>
    </submittedName>
</protein>
<gene>
    <name evidence="2" type="ORF">PSYICH_LOCUS2789</name>
</gene>
<proteinExistence type="predicted"/>
<dbReference type="AlphaFoldDB" id="A0A9P0CLR3"/>
<keyword evidence="3" id="KW-1185">Reference proteome</keyword>
<feature type="region of interest" description="Disordered" evidence="1">
    <location>
        <begin position="126"/>
        <end position="146"/>
    </location>
</feature>
<organism evidence="2 3">
    <name type="scientific">Psylliodes chrysocephalus</name>
    <dbReference type="NCBI Taxonomy" id="3402493"/>
    <lineage>
        <taxon>Eukaryota</taxon>
        <taxon>Metazoa</taxon>
        <taxon>Ecdysozoa</taxon>
        <taxon>Arthropoda</taxon>
        <taxon>Hexapoda</taxon>
        <taxon>Insecta</taxon>
        <taxon>Pterygota</taxon>
        <taxon>Neoptera</taxon>
        <taxon>Endopterygota</taxon>
        <taxon>Coleoptera</taxon>
        <taxon>Polyphaga</taxon>
        <taxon>Cucujiformia</taxon>
        <taxon>Chrysomeloidea</taxon>
        <taxon>Chrysomelidae</taxon>
        <taxon>Galerucinae</taxon>
        <taxon>Alticini</taxon>
        <taxon>Psylliodes</taxon>
    </lineage>
</organism>
<dbReference type="OrthoDB" id="6585798at2759"/>
<reference evidence="2" key="1">
    <citation type="submission" date="2022-01" db="EMBL/GenBank/DDBJ databases">
        <authorList>
            <person name="King R."/>
        </authorList>
    </citation>
    <scope>NUCLEOTIDE SEQUENCE</scope>
</reference>
<dbReference type="EMBL" id="OV651823">
    <property type="protein sequence ID" value="CAH1100967.1"/>
    <property type="molecule type" value="Genomic_DNA"/>
</dbReference>
<evidence type="ECO:0000313" key="2">
    <source>
        <dbReference type="EMBL" id="CAH1100967.1"/>
    </source>
</evidence>